<organism evidence="1 2">
    <name type="scientific">Bacteroides faecis</name>
    <dbReference type="NCBI Taxonomy" id="674529"/>
    <lineage>
        <taxon>Bacteria</taxon>
        <taxon>Pseudomonadati</taxon>
        <taxon>Bacteroidota</taxon>
        <taxon>Bacteroidia</taxon>
        <taxon>Bacteroidales</taxon>
        <taxon>Bacteroidaceae</taxon>
        <taxon>Bacteroides</taxon>
    </lineage>
</organism>
<dbReference type="RefSeq" id="WP_008647700.1">
    <property type="nucleotide sequence ID" value="NZ_CABMFH010000002.1"/>
</dbReference>
<evidence type="ECO:0000313" key="2">
    <source>
        <dbReference type="Proteomes" id="UP000095606"/>
    </source>
</evidence>
<sequence>MTKNKLSIAPPDKKKTLEAFFRYYELSRLLFGQKQNEIYDVTDIPKTNKFYELAKEIAKQLEIDWENMTHEESNRVMLALLEDSFNLIRDIEDSKSIILQTKIVIKK</sequence>
<dbReference type="EMBL" id="CZAE01000002">
    <property type="protein sequence ID" value="CUO57057.1"/>
    <property type="molecule type" value="Genomic_DNA"/>
</dbReference>
<protein>
    <submittedName>
        <fullName evidence="1">Uncharacterized protein</fullName>
    </submittedName>
</protein>
<reference evidence="1 2" key="1">
    <citation type="submission" date="2015-09" db="EMBL/GenBank/DDBJ databases">
        <authorList>
            <consortium name="Pathogen Informatics"/>
        </authorList>
    </citation>
    <scope>NUCLEOTIDE SEQUENCE [LARGE SCALE GENOMIC DNA]</scope>
    <source>
        <strain evidence="1 2">2789STDY5834846</strain>
    </source>
</reference>
<dbReference type="AlphaFoldDB" id="A0A174G614"/>
<proteinExistence type="predicted"/>
<gene>
    <name evidence="1" type="ORF">ERS852461_00579</name>
</gene>
<evidence type="ECO:0000313" key="1">
    <source>
        <dbReference type="EMBL" id="CUO57057.1"/>
    </source>
</evidence>
<accession>A0A174G614</accession>
<name>A0A174G614_9BACE</name>
<accession>A0A3E5GLM3</accession>
<dbReference type="Proteomes" id="UP000095606">
    <property type="component" value="Unassembled WGS sequence"/>
</dbReference>